<accession>A0A8H4LJL3</accession>
<keyword evidence="2" id="KW-1185">Reference proteome</keyword>
<dbReference type="EMBL" id="JAADYS010000522">
    <property type="protein sequence ID" value="KAF4469069.1"/>
    <property type="molecule type" value="Genomic_DNA"/>
</dbReference>
<sequence length="104" mass="11883">MDISLARPYDEEFRATAFKQVHQPHLPTSSQHLDVGLGFTKLGPDQSTAIDNTILFLALFYEIVQLGEGRYLSVEELVNVLNYEWTYDLDWLAAFLDLHNPAEV</sequence>
<gene>
    <name evidence="1" type="ORF">FALBO_4032</name>
</gene>
<reference evidence="1 2" key="1">
    <citation type="submission" date="2020-01" db="EMBL/GenBank/DDBJ databases">
        <title>Identification and distribution of gene clusters putatively required for synthesis of sphingolipid metabolism inhibitors in phylogenetically diverse species of the filamentous fungus Fusarium.</title>
        <authorList>
            <person name="Kim H.-S."/>
            <person name="Busman M."/>
            <person name="Brown D.W."/>
            <person name="Divon H."/>
            <person name="Uhlig S."/>
            <person name="Proctor R.H."/>
        </authorList>
    </citation>
    <scope>NUCLEOTIDE SEQUENCE [LARGE SCALE GENOMIC DNA]</scope>
    <source>
        <strain evidence="1 2">NRRL 20459</strain>
    </source>
</reference>
<comment type="caution">
    <text evidence="1">The sequence shown here is derived from an EMBL/GenBank/DDBJ whole genome shotgun (WGS) entry which is preliminary data.</text>
</comment>
<evidence type="ECO:0000313" key="1">
    <source>
        <dbReference type="EMBL" id="KAF4469069.1"/>
    </source>
</evidence>
<dbReference type="Proteomes" id="UP000554235">
    <property type="component" value="Unassembled WGS sequence"/>
</dbReference>
<name>A0A8H4LJL3_9HYPO</name>
<organism evidence="1 2">
    <name type="scientific">Fusarium albosuccineum</name>
    <dbReference type="NCBI Taxonomy" id="1237068"/>
    <lineage>
        <taxon>Eukaryota</taxon>
        <taxon>Fungi</taxon>
        <taxon>Dikarya</taxon>
        <taxon>Ascomycota</taxon>
        <taxon>Pezizomycotina</taxon>
        <taxon>Sordariomycetes</taxon>
        <taxon>Hypocreomycetidae</taxon>
        <taxon>Hypocreales</taxon>
        <taxon>Nectriaceae</taxon>
        <taxon>Fusarium</taxon>
        <taxon>Fusarium decemcellulare species complex</taxon>
    </lineage>
</organism>
<protein>
    <submittedName>
        <fullName evidence="1">Uncharacterized protein</fullName>
    </submittedName>
</protein>
<evidence type="ECO:0000313" key="2">
    <source>
        <dbReference type="Proteomes" id="UP000554235"/>
    </source>
</evidence>
<dbReference type="AlphaFoldDB" id="A0A8H4LJL3"/>
<proteinExistence type="predicted"/>